<keyword evidence="2" id="KW-1185">Reference proteome</keyword>
<organism evidence="1 2">
    <name type="scientific">Persea americana</name>
    <name type="common">Avocado</name>
    <dbReference type="NCBI Taxonomy" id="3435"/>
    <lineage>
        <taxon>Eukaryota</taxon>
        <taxon>Viridiplantae</taxon>
        <taxon>Streptophyta</taxon>
        <taxon>Embryophyta</taxon>
        <taxon>Tracheophyta</taxon>
        <taxon>Spermatophyta</taxon>
        <taxon>Magnoliopsida</taxon>
        <taxon>Magnoliidae</taxon>
        <taxon>Laurales</taxon>
        <taxon>Lauraceae</taxon>
        <taxon>Persea</taxon>
    </lineage>
</organism>
<proteinExistence type="predicted"/>
<dbReference type="Proteomes" id="UP001234297">
    <property type="component" value="Chromosome 4"/>
</dbReference>
<dbReference type="EMBL" id="CM056812">
    <property type="protein sequence ID" value="KAJ8617303.1"/>
    <property type="molecule type" value="Genomic_DNA"/>
</dbReference>
<accession>A0ACC2K838</accession>
<sequence length="125" mass="14039">MGFQSEEKTSGESEENVKSGSFLKFPSEGSDGKAENRLQYKHFYQIPADLIIPISKVGNSTGSWFVSQNGADLHSKDIKIPNNTYKVVLEIYMSSYDSDEFWYSNPPNTVLQNNRLTVAPVMSSF</sequence>
<gene>
    <name evidence="1" type="ORF">MRB53_013489</name>
</gene>
<comment type="caution">
    <text evidence="1">The sequence shown here is derived from an EMBL/GenBank/DDBJ whole genome shotgun (WGS) entry which is preliminary data.</text>
</comment>
<protein>
    <submittedName>
        <fullName evidence="1">Uncharacterized protein</fullName>
    </submittedName>
</protein>
<reference evidence="1 2" key="1">
    <citation type="journal article" date="2022" name="Hortic Res">
        <title>A haplotype resolved chromosomal level avocado genome allows analysis of novel avocado genes.</title>
        <authorList>
            <person name="Nath O."/>
            <person name="Fletcher S.J."/>
            <person name="Hayward A."/>
            <person name="Shaw L.M."/>
            <person name="Masouleh A.K."/>
            <person name="Furtado A."/>
            <person name="Henry R.J."/>
            <person name="Mitter N."/>
        </authorList>
    </citation>
    <scope>NUCLEOTIDE SEQUENCE [LARGE SCALE GENOMIC DNA]</scope>
    <source>
        <strain evidence="2">cv. Hass</strain>
    </source>
</reference>
<name>A0ACC2K838_PERAE</name>
<evidence type="ECO:0000313" key="2">
    <source>
        <dbReference type="Proteomes" id="UP001234297"/>
    </source>
</evidence>
<evidence type="ECO:0000313" key="1">
    <source>
        <dbReference type="EMBL" id="KAJ8617303.1"/>
    </source>
</evidence>